<keyword evidence="2" id="KW-0614">Plasmid</keyword>
<dbReference type="EMBL" id="KP942676">
    <property type="protein sequence ID" value="AKG47530.1"/>
    <property type="molecule type" value="Genomic_DNA"/>
</dbReference>
<keyword evidence="1" id="KW-1133">Transmembrane helix</keyword>
<evidence type="ECO:0000313" key="2">
    <source>
        <dbReference type="EMBL" id="AKG47530.1"/>
    </source>
</evidence>
<evidence type="ECO:0000256" key="1">
    <source>
        <dbReference type="SAM" id="Phobius"/>
    </source>
</evidence>
<reference evidence="2" key="2">
    <citation type="submission" date="2015-03" db="EMBL/GenBank/DDBJ databases">
        <authorList>
            <person name="Welte C."/>
            <person name="de Graaf R."/>
            <person name="van den Bosch T.J.M."/>
            <person name="Op den Camp H."/>
            <person name="van Dam N."/>
            <person name="Jetten M."/>
        </authorList>
    </citation>
    <scope>NUCLEOTIDE SEQUENCE</scope>
    <source>
        <plasmid evidence="2">Drgb1</plasmid>
    </source>
</reference>
<accession>A0A0K0MNY6</accession>
<keyword evidence="1" id="KW-0812">Transmembrane</keyword>
<geneLocation type="plasmid" evidence="2">
    <name>Drgb1</name>
</geneLocation>
<feature type="transmembrane region" description="Helical" evidence="1">
    <location>
        <begin position="32"/>
        <end position="53"/>
    </location>
</feature>
<sequence>MKQYFLAVSTVLVILFLMFVVAPMLFSAKNDLAVLASIIILLFVVPSIAVFSIKKFKTWSVKK</sequence>
<proteinExistence type="predicted"/>
<reference evidence="2" key="1">
    <citation type="journal article" date="2015" name="Environ. Microbiol.">
        <title>Plasmids from the gut microbiome of cabbage root fly larvae encode SaxA that catalyses the conversion of the plant toxin 2-phenylethyl isothiocyanate.</title>
        <authorList>
            <person name="Welte C.U."/>
            <person name="de Graaf R.M."/>
            <person name="van den Bosch T.J."/>
            <person name="Op den Camp H.J."/>
            <person name="van Dam N.M."/>
            <person name="Jetten M.S."/>
        </authorList>
    </citation>
    <scope>NUCLEOTIDE SEQUENCE</scope>
    <source>
        <plasmid evidence="2">Drgb1</plasmid>
    </source>
</reference>
<organism evidence="2">
    <name type="scientific">Pectobacterium carotovorum</name>
    <name type="common">Erwinia carotovora</name>
    <dbReference type="NCBI Taxonomy" id="554"/>
    <lineage>
        <taxon>Bacteria</taxon>
        <taxon>Pseudomonadati</taxon>
        <taxon>Pseudomonadota</taxon>
        <taxon>Gammaproteobacteria</taxon>
        <taxon>Enterobacterales</taxon>
        <taxon>Pectobacteriaceae</taxon>
        <taxon>Pectobacterium</taxon>
    </lineage>
</organism>
<dbReference type="AlphaFoldDB" id="A0A0K0MNY6"/>
<name>A0A0K0MNY6_PECCA</name>
<gene>
    <name evidence="2" type="ORF">pA_00090</name>
</gene>
<feature type="transmembrane region" description="Helical" evidence="1">
    <location>
        <begin position="5"/>
        <end position="26"/>
    </location>
</feature>
<keyword evidence="1" id="KW-0472">Membrane</keyword>
<protein>
    <submittedName>
        <fullName evidence="2">Uncharacterized protein</fullName>
    </submittedName>
</protein>